<sequence>MQQTKSTMSQPWWELLNSRLSRQSSSIVAKTKQMTSYHSSTMVF</sequence>
<proteinExistence type="predicted"/>
<reference evidence="1 2" key="1">
    <citation type="submission" date="2016-09" db="EMBL/GenBank/DDBJ databases">
        <authorList>
            <person name="Capua I."/>
            <person name="De Benedictis P."/>
            <person name="Joannis T."/>
            <person name="Lombin L.H."/>
            <person name="Cattoli G."/>
        </authorList>
    </citation>
    <scope>NUCLEOTIDE SEQUENCE [LARGE SCALE GENOMIC DNA]</scope>
    <source>
        <strain evidence="1 2">IMI 309357</strain>
    </source>
</reference>
<evidence type="ECO:0000313" key="2">
    <source>
        <dbReference type="Proteomes" id="UP000176998"/>
    </source>
</evidence>
<organism evidence="1 2">
    <name type="scientific">Colletotrichum orchidophilum</name>
    <dbReference type="NCBI Taxonomy" id="1209926"/>
    <lineage>
        <taxon>Eukaryota</taxon>
        <taxon>Fungi</taxon>
        <taxon>Dikarya</taxon>
        <taxon>Ascomycota</taxon>
        <taxon>Pezizomycotina</taxon>
        <taxon>Sordariomycetes</taxon>
        <taxon>Hypocreomycetidae</taxon>
        <taxon>Glomerellales</taxon>
        <taxon>Glomerellaceae</taxon>
        <taxon>Colletotrichum</taxon>
    </lineage>
</organism>
<dbReference type="EMBL" id="MJBS01000008">
    <property type="protein sequence ID" value="OHF03191.1"/>
    <property type="molecule type" value="Genomic_DNA"/>
</dbReference>
<protein>
    <submittedName>
        <fullName evidence="1">Uncharacterized protein</fullName>
    </submittedName>
</protein>
<dbReference type="GeneID" id="34554739"/>
<evidence type="ECO:0000313" key="1">
    <source>
        <dbReference type="EMBL" id="OHF03191.1"/>
    </source>
</evidence>
<keyword evidence="2" id="KW-1185">Reference proteome</keyword>
<comment type="caution">
    <text evidence="1">The sequence shown here is derived from an EMBL/GenBank/DDBJ whole genome shotgun (WGS) entry which is preliminary data.</text>
</comment>
<dbReference type="Proteomes" id="UP000176998">
    <property type="component" value="Unassembled WGS sequence"/>
</dbReference>
<accession>A0A1G4BP06</accession>
<name>A0A1G4BP06_9PEZI</name>
<dbReference type="AlphaFoldDB" id="A0A1G4BP06"/>
<gene>
    <name evidence="1" type="ORF">CORC01_01575</name>
</gene>
<dbReference type="RefSeq" id="XP_022480328.1">
    <property type="nucleotide sequence ID" value="XM_022613229.1"/>
</dbReference>